<dbReference type="PANTHER" id="PTHR20765">
    <property type="entry name" value="SOLUTE CARRIER FAMILY 43 MEMBER 3-RELATED"/>
    <property type="match status" value="1"/>
</dbReference>
<dbReference type="Proteomes" id="UP000326759">
    <property type="component" value="Unassembled WGS sequence"/>
</dbReference>
<accession>A0A5N5TNG3</accession>
<dbReference type="EMBL" id="SEYY01000276">
    <property type="protein sequence ID" value="KAB7507641.1"/>
    <property type="molecule type" value="Genomic_DNA"/>
</dbReference>
<keyword evidence="1" id="KW-0472">Membrane</keyword>
<protein>
    <submittedName>
        <fullName evidence="2">Solute carrier family 43 member 3</fullName>
    </submittedName>
</protein>
<evidence type="ECO:0000313" key="2">
    <source>
        <dbReference type="EMBL" id="KAB7507641.1"/>
    </source>
</evidence>
<reference evidence="2 3" key="1">
    <citation type="journal article" date="2019" name="PLoS Biol.">
        <title>Sex chromosomes control vertical transmission of feminizing Wolbachia symbionts in an isopod.</title>
        <authorList>
            <person name="Becking T."/>
            <person name="Chebbi M.A."/>
            <person name="Giraud I."/>
            <person name="Moumen B."/>
            <person name="Laverre T."/>
            <person name="Caubet Y."/>
            <person name="Peccoud J."/>
            <person name="Gilbert C."/>
            <person name="Cordaux R."/>
        </authorList>
    </citation>
    <scope>NUCLEOTIDE SEQUENCE [LARGE SCALE GENOMIC DNA]</scope>
    <source>
        <strain evidence="2">ANa2</strain>
        <tissue evidence="2">Whole body excluding digestive tract and cuticle</tissue>
    </source>
</reference>
<dbReference type="OrthoDB" id="330047at2759"/>
<evidence type="ECO:0000256" key="1">
    <source>
        <dbReference type="SAM" id="Phobius"/>
    </source>
</evidence>
<feature type="transmembrane region" description="Helical" evidence="1">
    <location>
        <begin position="52"/>
        <end position="73"/>
    </location>
</feature>
<name>A0A5N5TNG3_9CRUS</name>
<proteinExistence type="predicted"/>
<evidence type="ECO:0000313" key="3">
    <source>
        <dbReference type="Proteomes" id="UP000326759"/>
    </source>
</evidence>
<feature type="transmembrane region" description="Helical" evidence="1">
    <location>
        <begin position="105"/>
        <end position="124"/>
    </location>
</feature>
<comment type="caution">
    <text evidence="2">The sequence shown here is derived from an EMBL/GenBank/DDBJ whole genome shotgun (WGS) entry which is preliminary data.</text>
</comment>
<dbReference type="PANTHER" id="PTHR20765:SF1">
    <property type="entry name" value="EQUILIBRATIVE NUCLEOBASE TRANSPORTER 1"/>
    <property type="match status" value="1"/>
</dbReference>
<gene>
    <name evidence="2" type="ORF">Anas_04400</name>
</gene>
<organism evidence="2 3">
    <name type="scientific">Armadillidium nasatum</name>
    <dbReference type="NCBI Taxonomy" id="96803"/>
    <lineage>
        <taxon>Eukaryota</taxon>
        <taxon>Metazoa</taxon>
        <taxon>Ecdysozoa</taxon>
        <taxon>Arthropoda</taxon>
        <taxon>Crustacea</taxon>
        <taxon>Multicrustacea</taxon>
        <taxon>Malacostraca</taxon>
        <taxon>Eumalacostraca</taxon>
        <taxon>Peracarida</taxon>
        <taxon>Isopoda</taxon>
        <taxon>Oniscidea</taxon>
        <taxon>Crinocheta</taxon>
        <taxon>Armadillidiidae</taxon>
        <taxon>Armadillidium</taxon>
    </lineage>
</organism>
<feature type="transmembrane region" description="Helical" evidence="1">
    <location>
        <begin position="136"/>
        <end position="156"/>
    </location>
</feature>
<keyword evidence="1" id="KW-0812">Transmembrane</keyword>
<feature type="non-terminal residue" evidence="2">
    <location>
        <position position="157"/>
    </location>
</feature>
<keyword evidence="1" id="KW-1133">Transmembrane helix</keyword>
<dbReference type="InterPro" id="IPR027197">
    <property type="entry name" value="SLC43A3"/>
</dbReference>
<feature type="transmembrane region" description="Helical" evidence="1">
    <location>
        <begin position="80"/>
        <end position="99"/>
    </location>
</feature>
<keyword evidence="3" id="KW-1185">Reference proteome</keyword>
<sequence length="157" mass="17482">MVYILKNENIFLDLCDDQVKMNSTNETLFIYNDTEKKELTLKGCPEQDKEFAFIYTITILIYSIPGIICGLILHHAGLVVARIIGSTLIVGLLALGLTTQDHSNWLYSAMIFIALGACLMRIAAFQFCDLFPKFRSTALTIISGTYAASPGVFLIFQ</sequence>
<dbReference type="AlphaFoldDB" id="A0A5N5TNG3"/>